<dbReference type="Pfam" id="PF16541">
    <property type="entry name" value="AltA1"/>
    <property type="match status" value="1"/>
</dbReference>
<evidence type="ECO:0000256" key="1">
    <source>
        <dbReference type="ARBA" id="ARBA00004613"/>
    </source>
</evidence>
<evidence type="ECO:0000259" key="6">
    <source>
        <dbReference type="Pfam" id="PF16541"/>
    </source>
</evidence>
<accession>A0A7S9KJS8</accession>
<sequence length="182" mass="20308">MLFLLLLLLTLARQAVSRPADRMCTALSARRLEWTIRDFDFGSSEVFTTPAHQAVSRGAANFTLENTALSYRFRCEAVSARGPDYLYGDDVWDCAAPAPDGGDASRFSFDRPTGLLRVEQAWGCDRDGSRFAGAGQVRLDLACETRDYENERWEMGQVYSRRDMVCAKVDVPVVIEYLSGTA</sequence>
<dbReference type="InterPro" id="IPR032382">
    <property type="entry name" value="AltA1"/>
</dbReference>
<evidence type="ECO:0000256" key="4">
    <source>
        <dbReference type="ARBA" id="ARBA00023157"/>
    </source>
</evidence>
<keyword evidence="4" id="KW-1015">Disulfide bond</keyword>
<dbReference type="Proteomes" id="UP000594364">
    <property type="component" value="Chromosome 1"/>
</dbReference>
<name>A0A7S9KJS8_EPIFF</name>
<proteinExistence type="predicted"/>
<feature type="signal peptide" evidence="5">
    <location>
        <begin position="1"/>
        <end position="17"/>
    </location>
</feature>
<organism evidence="7 8">
    <name type="scientific">Epichloe festucae (strain Fl1)</name>
    <dbReference type="NCBI Taxonomy" id="877507"/>
    <lineage>
        <taxon>Eukaryota</taxon>
        <taxon>Fungi</taxon>
        <taxon>Dikarya</taxon>
        <taxon>Ascomycota</taxon>
        <taxon>Pezizomycotina</taxon>
        <taxon>Sordariomycetes</taxon>
        <taxon>Hypocreomycetidae</taxon>
        <taxon>Hypocreales</taxon>
        <taxon>Clavicipitaceae</taxon>
        <taxon>Epichloe</taxon>
    </lineage>
</organism>
<evidence type="ECO:0000256" key="3">
    <source>
        <dbReference type="ARBA" id="ARBA00022729"/>
    </source>
</evidence>
<keyword evidence="8" id="KW-1185">Reference proteome</keyword>
<evidence type="ECO:0000313" key="8">
    <source>
        <dbReference type="Proteomes" id="UP000594364"/>
    </source>
</evidence>
<keyword evidence="3 5" id="KW-0732">Signal</keyword>
<feature type="chain" id="PRO_5034325172" description="AA1-like domain-containing protein" evidence="5">
    <location>
        <begin position="18"/>
        <end position="182"/>
    </location>
</feature>
<feature type="domain" description="AA1-like" evidence="6">
    <location>
        <begin position="36"/>
        <end position="166"/>
    </location>
</feature>
<protein>
    <recommendedName>
        <fullName evidence="6">AA1-like domain-containing protein</fullName>
    </recommendedName>
</protein>
<comment type="subcellular location">
    <subcellularLocation>
        <location evidence="1">Secreted</location>
    </subcellularLocation>
</comment>
<evidence type="ECO:0000256" key="2">
    <source>
        <dbReference type="ARBA" id="ARBA00022525"/>
    </source>
</evidence>
<dbReference type="OrthoDB" id="3539798at2759"/>
<evidence type="ECO:0000313" key="7">
    <source>
        <dbReference type="EMBL" id="QPG93563.1"/>
    </source>
</evidence>
<evidence type="ECO:0000256" key="5">
    <source>
        <dbReference type="SAM" id="SignalP"/>
    </source>
</evidence>
<dbReference type="GO" id="GO:0005576">
    <property type="term" value="C:extracellular region"/>
    <property type="evidence" value="ECO:0007669"/>
    <property type="project" value="UniProtKB-SubCell"/>
</dbReference>
<dbReference type="EMBL" id="CP031385">
    <property type="protein sequence ID" value="QPG93563.1"/>
    <property type="molecule type" value="Genomic_DNA"/>
</dbReference>
<gene>
    <name evidence="7" type="ORF">C2857_000817</name>
</gene>
<dbReference type="AlphaFoldDB" id="A0A7S9KJS8"/>
<keyword evidence="2" id="KW-0964">Secreted</keyword>
<reference evidence="7 8" key="1">
    <citation type="journal article" date="2018" name="PLoS Genet.">
        <title>Repeat elements organise 3D genome structure and mediate transcription in the filamentous fungus Epichloe festucae.</title>
        <authorList>
            <person name="Winter D.J."/>
            <person name="Ganley A.R.D."/>
            <person name="Young C.A."/>
            <person name="Liachko I."/>
            <person name="Schardl C.L."/>
            <person name="Dupont P.Y."/>
            <person name="Berry D."/>
            <person name="Ram A."/>
            <person name="Scott B."/>
            <person name="Cox M.P."/>
        </authorList>
    </citation>
    <scope>NUCLEOTIDE SEQUENCE [LARGE SCALE GENOMIC DNA]</scope>
    <source>
        <strain evidence="7 8">Fl1</strain>
    </source>
</reference>